<dbReference type="AlphaFoldDB" id="A0A0R1HMI5"/>
<name>A0A0R1HMI5_9LACO</name>
<protein>
    <submittedName>
        <fullName evidence="2">Uncharacterized protein</fullName>
    </submittedName>
</protein>
<sequence length="284" mass="33244">MVFHKLVNIFVFFWNLVILFVPSLDSRFLNLFSYLVTQMFKDGDIQADVISLMFVSLTILAFLFEHLSRAASQLIDPQIAFSSKYFNLLITKRFLNIYTLYSSRKNGGLDSRIDFQSIVNDSIVTIFSKSDPMSDMQRQLSVNQDRYRFIIEYMATFKLLFMIGIIELVISIFTLDWLQLSFSLAGIIVFATMWYVSAILAYSVVWRLLDRYWGGFKITQIADNSVLHRDYIKRLDTANASLFEPDIVLMVKDFVGLQIRFQRAELLGIWWYKLVNFFKNCAKK</sequence>
<reference evidence="2 3" key="1">
    <citation type="journal article" date="2015" name="Genome Announc.">
        <title>Expanding the biotechnology potential of lactobacilli through comparative genomics of 213 strains and associated genera.</title>
        <authorList>
            <person name="Sun Z."/>
            <person name="Harris H.M."/>
            <person name="McCann A."/>
            <person name="Guo C."/>
            <person name="Argimon S."/>
            <person name="Zhang W."/>
            <person name="Yang X."/>
            <person name="Jeffery I.B."/>
            <person name="Cooney J.C."/>
            <person name="Kagawa T.F."/>
            <person name="Liu W."/>
            <person name="Song Y."/>
            <person name="Salvetti E."/>
            <person name="Wrobel A."/>
            <person name="Rasinkangas P."/>
            <person name="Parkhill J."/>
            <person name="Rea M.C."/>
            <person name="O'Sullivan O."/>
            <person name="Ritari J."/>
            <person name="Douillard F.P."/>
            <person name="Paul Ross R."/>
            <person name="Yang R."/>
            <person name="Briner A.E."/>
            <person name="Felis G.E."/>
            <person name="de Vos W.M."/>
            <person name="Barrangou R."/>
            <person name="Klaenhammer T.R."/>
            <person name="Caufield P.W."/>
            <person name="Cui Y."/>
            <person name="Zhang H."/>
            <person name="O'Toole P.W."/>
        </authorList>
    </citation>
    <scope>NUCLEOTIDE SEQUENCE [LARGE SCALE GENOMIC DNA]</scope>
    <source>
        <strain evidence="2 3">JCM 15530</strain>
    </source>
</reference>
<gene>
    <name evidence="2" type="ORF">FC96_GL002203</name>
</gene>
<feature type="transmembrane region" description="Helical" evidence="1">
    <location>
        <begin position="7"/>
        <end position="25"/>
    </location>
</feature>
<evidence type="ECO:0000256" key="1">
    <source>
        <dbReference type="SAM" id="Phobius"/>
    </source>
</evidence>
<keyword evidence="1" id="KW-1133">Transmembrane helix</keyword>
<feature type="transmembrane region" description="Helical" evidence="1">
    <location>
        <begin position="156"/>
        <end position="178"/>
    </location>
</feature>
<comment type="caution">
    <text evidence="2">The sequence shown here is derived from an EMBL/GenBank/DDBJ whole genome shotgun (WGS) entry which is preliminary data.</text>
</comment>
<keyword evidence="1" id="KW-0472">Membrane</keyword>
<evidence type="ECO:0000313" key="2">
    <source>
        <dbReference type="EMBL" id="KRK47718.1"/>
    </source>
</evidence>
<accession>A0A0R1HMI5</accession>
<organism evidence="2 3">
    <name type="scientific">Secundilactobacillus kimchicus JCM 15530</name>
    <dbReference type="NCBI Taxonomy" id="1302272"/>
    <lineage>
        <taxon>Bacteria</taxon>
        <taxon>Bacillati</taxon>
        <taxon>Bacillota</taxon>
        <taxon>Bacilli</taxon>
        <taxon>Lactobacillales</taxon>
        <taxon>Lactobacillaceae</taxon>
        <taxon>Secundilactobacillus</taxon>
    </lineage>
</organism>
<dbReference type="PATRIC" id="fig|1302272.5.peg.2253"/>
<dbReference type="Proteomes" id="UP000050911">
    <property type="component" value="Unassembled WGS sequence"/>
</dbReference>
<feature type="transmembrane region" description="Helical" evidence="1">
    <location>
        <begin position="45"/>
        <end position="64"/>
    </location>
</feature>
<dbReference type="EMBL" id="AZCX01000006">
    <property type="protein sequence ID" value="KRK47718.1"/>
    <property type="molecule type" value="Genomic_DNA"/>
</dbReference>
<evidence type="ECO:0000313" key="3">
    <source>
        <dbReference type="Proteomes" id="UP000050911"/>
    </source>
</evidence>
<keyword evidence="3" id="KW-1185">Reference proteome</keyword>
<keyword evidence="1" id="KW-0812">Transmembrane</keyword>
<feature type="transmembrane region" description="Helical" evidence="1">
    <location>
        <begin position="184"/>
        <end position="209"/>
    </location>
</feature>
<proteinExistence type="predicted"/>